<dbReference type="AlphaFoldDB" id="B7VPV8"/>
<keyword evidence="1" id="KW-0472">Membrane</keyword>
<dbReference type="EMBL" id="FM954972">
    <property type="protein sequence ID" value="CAV19058.1"/>
    <property type="molecule type" value="Genomic_DNA"/>
</dbReference>
<dbReference type="KEGG" id="vsp:VS_1875"/>
<accession>B7VPV8</accession>
<dbReference type="HOGENOM" id="CLU_1156002_0_0_6"/>
<evidence type="ECO:0000313" key="2">
    <source>
        <dbReference type="EMBL" id="CAV19058.1"/>
    </source>
</evidence>
<proteinExistence type="predicted"/>
<evidence type="ECO:0000256" key="1">
    <source>
        <dbReference type="SAM" id="Phobius"/>
    </source>
</evidence>
<dbReference type="STRING" id="575788.VS_1875"/>
<keyword evidence="1" id="KW-0812">Transmembrane</keyword>
<reference evidence="2 3" key="1">
    <citation type="submission" date="2009-02" db="EMBL/GenBank/DDBJ databases">
        <title>Vibrio splendidus str. LGP32 complete genome.</title>
        <authorList>
            <person name="Mazel D."/>
            <person name="Le Roux F."/>
        </authorList>
    </citation>
    <scope>NUCLEOTIDE SEQUENCE [LARGE SCALE GENOMIC DNA]</scope>
    <source>
        <strain evidence="2 3">LGP32</strain>
    </source>
</reference>
<organism evidence="2 3">
    <name type="scientific">Vibrio atlanticus (strain LGP32)</name>
    <name type="common">Vibrio splendidus (strain Mel32)</name>
    <dbReference type="NCBI Taxonomy" id="575788"/>
    <lineage>
        <taxon>Bacteria</taxon>
        <taxon>Pseudomonadati</taxon>
        <taxon>Pseudomonadota</taxon>
        <taxon>Gammaproteobacteria</taxon>
        <taxon>Vibrionales</taxon>
        <taxon>Vibrionaceae</taxon>
        <taxon>Vibrio</taxon>
    </lineage>
</organism>
<feature type="transmembrane region" description="Helical" evidence="1">
    <location>
        <begin position="30"/>
        <end position="54"/>
    </location>
</feature>
<keyword evidence="1" id="KW-1133">Transmembrane helix</keyword>
<dbReference type="Proteomes" id="UP000009100">
    <property type="component" value="Chromosome 1"/>
</dbReference>
<name>B7VPV8_VIBA3</name>
<evidence type="ECO:0000313" key="3">
    <source>
        <dbReference type="Proteomes" id="UP000009100"/>
    </source>
</evidence>
<gene>
    <name evidence="2" type="ordered locus">VS_1875</name>
</gene>
<sequence>MVHIIRKVMEMKVTKKQYDKWTTPSKASYIGLWVGAIGTIFGIVSLGVAVYFYYNPPKSPPSASDEYIRTTTPTIVKLSDTSFLSWLGDDEKSLTLSYENTSKVSARNFSAYLKVKGEQIESFKSVAFKDVNMDVLSIPASQKLDLPVVEFSRLQALFPNTICGIGLKSWEYDPTLSDSSCNSASEITSSRIEAVSKFETVFNEKKETSSSIWIYTCEKCDSAALPRYELTVHHLNQDKS</sequence>
<protein>
    <submittedName>
        <fullName evidence="2">Uncharacterized protein</fullName>
    </submittedName>
</protein>